<feature type="compositionally biased region" description="Basic and acidic residues" evidence="1">
    <location>
        <begin position="88"/>
        <end position="102"/>
    </location>
</feature>
<feature type="region of interest" description="Disordered" evidence="1">
    <location>
        <begin position="88"/>
        <end position="110"/>
    </location>
</feature>
<feature type="signal peptide" evidence="2">
    <location>
        <begin position="1"/>
        <end position="23"/>
    </location>
</feature>
<organism evidence="3 4">
    <name type="scientific">Negadavirga shengliensis</name>
    <dbReference type="NCBI Taxonomy" id="1389218"/>
    <lineage>
        <taxon>Bacteria</taxon>
        <taxon>Pseudomonadati</taxon>
        <taxon>Bacteroidota</taxon>
        <taxon>Cytophagia</taxon>
        <taxon>Cytophagales</taxon>
        <taxon>Cyclobacteriaceae</taxon>
        <taxon>Negadavirga</taxon>
    </lineage>
</organism>
<proteinExistence type="predicted"/>
<accession>A0ABV9T6Y5</accession>
<keyword evidence="4" id="KW-1185">Reference proteome</keyword>
<protein>
    <recommendedName>
        <fullName evidence="5">PepSY domain-containing protein</fullName>
    </recommendedName>
</protein>
<feature type="chain" id="PRO_5045456605" description="PepSY domain-containing protein" evidence="2">
    <location>
        <begin position="24"/>
        <end position="110"/>
    </location>
</feature>
<evidence type="ECO:0000313" key="3">
    <source>
        <dbReference type="EMBL" id="MFC4874241.1"/>
    </source>
</evidence>
<dbReference type="Proteomes" id="UP001595818">
    <property type="component" value="Unassembled WGS sequence"/>
</dbReference>
<reference evidence="4" key="1">
    <citation type="journal article" date="2019" name="Int. J. Syst. Evol. Microbiol.">
        <title>The Global Catalogue of Microorganisms (GCM) 10K type strain sequencing project: providing services to taxonomists for standard genome sequencing and annotation.</title>
        <authorList>
            <consortium name="The Broad Institute Genomics Platform"/>
            <consortium name="The Broad Institute Genome Sequencing Center for Infectious Disease"/>
            <person name="Wu L."/>
            <person name="Ma J."/>
        </authorList>
    </citation>
    <scope>NUCLEOTIDE SEQUENCE [LARGE SCALE GENOMIC DNA]</scope>
    <source>
        <strain evidence="4">CGMCC 4.7466</strain>
    </source>
</reference>
<comment type="caution">
    <text evidence="3">The sequence shown here is derived from an EMBL/GenBank/DDBJ whole genome shotgun (WGS) entry which is preliminary data.</text>
</comment>
<name>A0ABV9T6Y5_9BACT</name>
<keyword evidence="2" id="KW-0732">Signal</keyword>
<evidence type="ECO:0000256" key="2">
    <source>
        <dbReference type="SAM" id="SignalP"/>
    </source>
</evidence>
<evidence type="ECO:0008006" key="5">
    <source>
        <dbReference type="Google" id="ProtNLM"/>
    </source>
</evidence>
<gene>
    <name evidence="3" type="ORF">ACFPFU_21235</name>
</gene>
<dbReference type="EMBL" id="JBHSJJ010000016">
    <property type="protein sequence ID" value="MFC4874241.1"/>
    <property type="molecule type" value="Genomic_DNA"/>
</dbReference>
<dbReference type="RefSeq" id="WP_377067894.1">
    <property type="nucleotide sequence ID" value="NZ_JBHSJJ010000016.1"/>
</dbReference>
<evidence type="ECO:0000313" key="4">
    <source>
        <dbReference type="Proteomes" id="UP001595818"/>
    </source>
</evidence>
<sequence length="110" mass="11977">MKKVMLALVVAGFVAFTAVQTQAMSVDGMETIFQEKTKIDPENLPDAIKEAIQNDAAVSSSQITEAHQVMKDNQIYYEVKFDKDAEGNAATKKYDSTGKEVEGADEEPGS</sequence>
<evidence type="ECO:0000256" key="1">
    <source>
        <dbReference type="SAM" id="MobiDB-lite"/>
    </source>
</evidence>